<dbReference type="Proteomes" id="UP000178999">
    <property type="component" value="Unassembled WGS sequence"/>
</dbReference>
<dbReference type="STRING" id="1802538.A2382_02925"/>
<dbReference type="InterPro" id="IPR003739">
    <property type="entry name" value="Lys_aminomutase/Glu_NH3_mut"/>
</dbReference>
<dbReference type="GO" id="GO:0051539">
    <property type="term" value="F:4 iron, 4 sulfur cluster binding"/>
    <property type="evidence" value="ECO:0007669"/>
    <property type="project" value="UniProtKB-KW"/>
</dbReference>
<dbReference type="InterPro" id="IPR058240">
    <property type="entry name" value="rSAM_sf"/>
</dbReference>
<reference evidence="10 11" key="1">
    <citation type="journal article" date="2016" name="Nat. Commun.">
        <title>Thousands of microbial genomes shed light on interconnected biogeochemical processes in an aquifer system.</title>
        <authorList>
            <person name="Anantharaman K."/>
            <person name="Brown C.T."/>
            <person name="Hug L.A."/>
            <person name="Sharon I."/>
            <person name="Castelle C.J."/>
            <person name="Probst A.J."/>
            <person name="Thomas B.C."/>
            <person name="Singh A."/>
            <person name="Wilkins M.J."/>
            <person name="Karaoz U."/>
            <person name="Brodie E.L."/>
            <person name="Williams K.H."/>
            <person name="Hubbard S.S."/>
            <person name="Banfield J.F."/>
        </authorList>
    </citation>
    <scope>NUCLEOTIDE SEQUENCE [LARGE SCALE GENOMIC DNA]</scope>
</reference>
<feature type="modified residue" description="N6-(pyridoxal phosphate)lysine" evidence="8">
    <location>
        <position position="337"/>
    </location>
</feature>
<sequence length="364" mass="40673">MSKEEEPPSWSPRGKEAAILEGSLPEVISPYLLDLIKNTGGIYGPIGLQFIAQIESERANLNETNKDPLSEDENEVAPGLVYKYKSYTDEEGNFHPGRALWTVTRNCASYCRFCTRGREVGLPKDKSTLSGGALSRVPFLGTPEIQESLQFLANNPEINEVIISGGDPLTLKPENLELIVNSLSTLQKKGQLDIVRIGTRLPIHNPHAVKDWHYELISRLENPRLMVHINHSFELTPQSIAVLQNFKRGANATIMTQSILLKGVNDNVAALTSLFRQIAKEGFTPYYLYQNDPLPWAEHFTVPIEDAIKLWQKVRPLLSGVAATARFVIDTPHGHGKIPVPEGNAWNIDYEEGYFDFHGVKHSI</sequence>
<dbReference type="PANTHER" id="PTHR30538:SF0">
    <property type="entry name" value="L-LYSINE 2,3-AMINOMUTASE AQ_1632-RELATED"/>
    <property type="match status" value="1"/>
</dbReference>
<evidence type="ECO:0000313" key="11">
    <source>
        <dbReference type="Proteomes" id="UP000178999"/>
    </source>
</evidence>
<dbReference type="SFLD" id="SFLDS00029">
    <property type="entry name" value="Radical_SAM"/>
    <property type="match status" value="1"/>
</dbReference>
<dbReference type="Gene3D" id="3.20.20.70">
    <property type="entry name" value="Aldolase class I"/>
    <property type="match status" value="1"/>
</dbReference>
<dbReference type="InterPro" id="IPR007197">
    <property type="entry name" value="rSAM"/>
</dbReference>
<dbReference type="SUPFAM" id="SSF102114">
    <property type="entry name" value="Radical SAM enzymes"/>
    <property type="match status" value="1"/>
</dbReference>
<keyword evidence="7" id="KW-0411">Iron-sulfur</keyword>
<accession>A0A1F8CS94</accession>
<evidence type="ECO:0000256" key="8">
    <source>
        <dbReference type="PIRSR" id="PIRSR603739-50"/>
    </source>
</evidence>
<evidence type="ECO:0000313" key="10">
    <source>
        <dbReference type="EMBL" id="OGM79160.1"/>
    </source>
</evidence>
<protein>
    <recommendedName>
        <fullName evidence="9">Radical SAM core domain-containing protein</fullName>
    </recommendedName>
</protein>
<organism evidence="10 11">
    <name type="scientific">Candidatus Woesebacteria bacterium RIFOXYB1_FULL_38_16</name>
    <dbReference type="NCBI Taxonomy" id="1802538"/>
    <lineage>
        <taxon>Bacteria</taxon>
        <taxon>Candidatus Woeseibacteriota</taxon>
    </lineage>
</organism>
<dbReference type="GO" id="GO:0046872">
    <property type="term" value="F:metal ion binding"/>
    <property type="evidence" value="ECO:0007669"/>
    <property type="project" value="UniProtKB-KW"/>
</dbReference>
<dbReference type="SFLD" id="SFLDG01070">
    <property type="entry name" value="PLP-dependent"/>
    <property type="match status" value="1"/>
</dbReference>
<evidence type="ECO:0000256" key="7">
    <source>
        <dbReference type="ARBA" id="ARBA00023014"/>
    </source>
</evidence>
<comment type="cofactor">
    <cofactor evidence="1 8">
        <name>pyridoxal 5'-phosphate</name>
        <dbReference type="ChEBI" id="CHEBI:597326"/>
    </cofactor>
</comment>
<dbReference type="InterPro" id="IPR013785">
    <property type="entry name" value="Aldolase_TIM"/>
</dbReference>
<keyword evidence="2" id="KW-0004">4Fe-4S</keyword>
<keyword evidence="3" id="KW-0949">S-adenosyl-L-methionine</keyword>
<evidence type="ECO:0000256" key="4">
    <source>
        <dbReference type="ARBA" id="ARBA00022723"/>
    </source>
</evidence>
<dbReference type="CDD" id="cd01335">
    <property type="entry name" value="Radical_SAM"/>
    <property type="match status" value="1"/>
</dbReference>
<dbReference type="AlphaFoldDB" id="A0A1F8CS94"/>
<comment type="caution">
    <text evidence="10">The sequence shown here is derived from an EMBL/GenBank/DDBJ whole genome shotgun (WGS) entry which is preliminary data.</text>
</comment>
<proteinExistence type="predicted"/>
<feature type="domain" description="Radical SAM core" evidence="9">
    <location>
        <begin position="93"/>
        <end position="330"/>
    </location>
</feature>
<evidence type="ECO:0000256" key="6">
    <source>
        <dbReference type="ARBA" id="ARBA00023004"/>
    </source>
</evidence>
<keyword evidence="6" id="KW-0408">Iron</keyword>
<evidence type="ECO:0000256" key="5">
    <source>
        <dbReference type="ARBA" id="ARBA00022898"/>
    </source>
</evidence>
<keyword evidence="4" id="KW-0479">Metal-binding</keyword>
<evidence type="ECO:0000256" key="1">
    <source>
        <dbReference type="ARBA" id="ARBA00001933"/>
    </source>
</evidence>
<evidence type="ECO:0000256" key="3">
    <source>
        <dbReference type="ARBA" id="ARBA00022691"/>
    </source>
</evidence>
<evidence type="ECO:0000256" key="2">
    <source>
        <dbReference type="ARBA" id="ARBA00022485"/>
    </source>
</evidence>
<dbReference type="EMBL" id="MGHY01000019">
    <property type="protein sequence ID" value="OGM79160.1"/>
    <property type="molecule type" value="Genomic_DNA"/>
</dbReference>
<dbReference type="GO" id="GO:0003824">
    <property type="term" value="F:catalytic activity"/>
    <property type="evidence" value="ECO:0007669"/>
    <property type="project" value="InterPro"/>
</dbReference>
<gene>
    <name evidence="10" type="ORF">A2382_02925</name>
</gene>
<keyword evidence="5 8" id="KW-0663">Pyridoxal phosphate</keyword>
<dbReference type="PANTHER" id="PTHR30538">
    <property type="entry name" value="LYSINE 2,3-AMINOMUTASE-RELATED"/>
    <property type="match status" value="1"/>
</dbReference>
<evidence type="ECO:0000259" key="9">
    <source>
        <dbReference type="PROSITE" id="PS51918"/>
    </source>
</evidence>
<dbReference type="PROSITE" id="PS51918">
    <property type="entry name" value="RADICAL_SAM"/>
    <property type="match status" value="1"/>
</dbReference>
<name>A0A1F8CS94_9BACT</name>